<dbReference type="PANTHER" id="PTHR13069">
    <property type="entry name" value="ALKYLATED DNA REPAIR PROTEIN ALKB HOMOLOG 8"/>
    <property type="match status" value="1"/>
</dbReference>
<evidence type="ECO:0000259" key="3">
    <source>
        <dbReference type="Pfam" id="PF08241"/>
    </source>
</evidence>
<comment type="caution">
    <text evidence="4">The sequence shown here is derived from an EMBL/GenBank/DDBJ whole genome shotgun (WGS) entry which is preliminary data.</text>
</comment>
<evidence type="ECO:0000256" key="1">
    <source>
        <dbReference type="ARBA" id="ARBA00022603"/>
    </source>
</evidence>
<evidence type="ECO:0000313" key="5">
    <source>
        <dbReference type="Proteomes" id="UP000177725"/>
    </source>
</evidence>
<evidence type="ECO:0000256" key="2">
    <source>
        <dbReference type="ARBA" id="ARBA00022679"/>
    </source>
</evidence>
<keyword evidence="1" id="KW-0489">Methyltransferase</keyword>
<gene>
    <name evidence="4" type="ORF">A2174_01610</name>
</gene>
<proteinExistence type="predicted"/>
<sequence length="229" mass="26968">MKREAALKILNDVRESYDKIAEVFSRTRKSVWEEFKPLAEYAHAGDRVLDLGCGNGRLVDLFKGRPIEYFGIDNSTKLIGIAKSKYPTQEFQVFDGLRIPFEDNYFDKIYCIAVLHHIPGKELRQEFLNEVGRVLKSEGKLILTTWYLWQKDTGWRLLFKYTLKKLLGQSELDFFDLMEPWGKISDRYFRNFRKGELKKIIIKNGFKIEKFEVLKRGEKNKNLLVIATK</sequence>
<dbReference type="AlphaFoldDB" id="A0A1G2F7Z8"/>
<dbReference type="SUPFAM" id="SSF53335">
    <property type="entry name" value="S-adenosyl-L-methionine-dependent methyltransferases"/>
    <property type="match status" value="1"/>
</dbReference>
<dbReference type="GO" id="GO:0006400">
    <property type="term" value="P:tRNA modification"/>
    <property type="evidence" value="ECO:0007669"/>
    <property type="project" value="UniProtKB-ARBA"/>
</dbReference>
<accession>A0A1G2F7Z8</accession>
<feature type="domain" description="Methyltransferase type 11" evidence="3">
    <location>
        <begin position="49"/>
        <end position="143"/>
    </location>
</feature>
<dbReference type="EMBL" id="MHMV01000040">
    <property type="protein sequence ID" value="OGZ33750.1"/>
    <property type="molecule type" value="Genomic_DNA"/>
</dbReference>
<dbReference type="GO" id="GO:0008175">
    <property type="term" value="F:tRNA methyltransferase activity"/>
    <property type="evidence" value="ECO:0007669"/>
    <property type="project" value="UniProtKB-ARBA"/>
</dbReference>
<dbReference type="PANTHER" id="PTHR13069:SF21">
    <property type="entry name" value="ALKYLATED DNA REPAIR PROTEIN ALKB HOMOLOG 8"/>
    <property type="match status" value="1"/>
</dbReference>
<keyword evidence="2" id="KW-0808">Transferase</keyword>
<dbReference type="Pfam" id="PF08241">
    <property type="entry name" value="Methyltransf_11"/>
    <property type="match status" value="1"/>
</dbReference>
<dbReference type="Gene3D" id="3.40.50.150">
    <property type="entry name" value="Vaccinia Virus protein VP39"/>
    <property type="match status" value="1"/>
</dbReference>
<dbReference type="GO" id="GO:0008757">
    <property type="term" value="F:S-adenosylmethionine-dependent methyltransferase activity"/>
    <property type="evidence" value="ECO:0007669"/>
    <property type="project" value="InterPro"/>
</dbReference>
<dbReference type="InterPro" id="IPR013216">
    <property type="entry name" value="Methyltransf_11"/>
</dbReference>
<dbReference type="InterPro" id="IPR051422">
    <property type="entry name" value="AlkB_tRNA_MeTrf/Diox"/>
</dbReference>
<name>A0A1G2F7Z8_9BACT</name>
<dbReference type="InterPro" id="IPR029063">
    <property type="entry name" value="SAM-dependent_MTases_sf"/>
</dbReference>
<protein>
    <recommendedName>
        <fullName evidence="3">Methyltransferase type 11 domain-containing protein</fullName>
    </recommendedName>
</protein>
<reference evidence="4 5" key="1">
    <citation type="journal article" date="2016" name="Nat. Commun.">
        <title>Thousands of microbial genomes shed light on interconnected biogeochemical processes in an aquifer system.</title>
        <authorList>
            <person name="Anantharaman K."/>
            <person name="Brown C.T."/>
            <person name="Hug L.A."/>
            <person name="Sharon I."/>
            <person name="Castelle C.J."/>
            <person name="Probst A.J."/>
            <person name="Thomas B.C."/>
            <person name="Singh A."/>
            <person name="Wilkins M.J."/>
            <person name="Karaoz U."/>
            <person name="Brodie E.L."/>
            <person name="Williams K.H."/>
            <person name="Hubbard S.S."/>
            <person name="Banfield J.F."/>
        </authorList>
    </citation>
    <scope>NUCLEOTIDE SEQUENCE [LARGE SCALE GENOMIC DNA]</scope>
</reference>
<dbReference type="Proteomes" id="UP000177725">
    <property type="component" value="Unassembled WGS sequence"/>
</dbReference>
<evidence type="ECO:0000313" key="4">
    <source>
        <dbReference type="EMBL" id="OGZ33750.1"/>
    </source>
</evidence>
<dbReference type="GO" id="GO:0032259">
    <property type="term" value="P:methylation"/>
    <property type="evidence" value="ECO:0007669"/>
    <property type="project" value="UniProtKB-KW"/>
</dbReference>
<organism evidence="4 5">
    <name type="scientific">Candidatus Portnoybacteria bacterium RBG_13_41_18</name>
    <dbReference type="NCBI Taxonomy" id="1801991"/>
    <lineage>
        <taxon>Bacteria</taxon>
        <taxon>Candidatus Portnoyibacteriota</taxon>
    </lineage>
</organism>
<dbReference type="CDD" id="cd02440">
    <property type="entry name" value="AdoMet_MTases"/>
    <property type="match status" value="1"/>
</dbReference>